<gene>
    <name evidence="1" type="ORF">Cboi01_000302900</name>
</gene>
<organism evidence="1 2">
    <name type="scientific">Candida boidinii</name>
    <name type="common">Yeast</name>
    <dbReference type="NCBI Taxonomy" id="5477"/>
    <lineage>
        <taxon>Eukaryota</taxon>
        <taxon>Fungi</taxon>
        <taxon>Dikarya</taxon>
        <taxon>Ascomycota</taxon>
        <taxon>Saccharomycotina</taxon>
        <taxon>Pichiomycetes</taxon>
        <taxon>Pichiales</taxon>
        <taxon>Pichiaceae</taxon>
        <taxon>Ogataea</taxon>
        <taxon>Ogataea/Candida clade</taxon>
    </lineage>
</organism>
<evidence type="ECO:0000313" key="2">
    <source>
        <dbReference type="Proteomes" id="UP001165101"/>
    </source>
</evidence>
<dbReference type="Proteomes" id="UP001165101">
    <property type="component" value="Unassembled WGS sequence"/>
</dbReference>
<protein>
    <submittedName>
        <fullName evidence="1">Unnamed protein product</fullName>
    </submittedName>
</protein>
<evidence type="ECO:0000313" key="1">
    <source>
        <dbReference type="EMBL" id="GME93160.1"/>
    </source>
</evidence>
<dbReference type="EMBL" id="BSXV01001537">
    <property type="protein sequence ID" value="GME93160.1"/>
    <property type="molecule type" value="Genomic_DNA"/>
</dbReference>
<reference evidence="1" key="1">
    <citation type="submission" date="2023-04" db="EMBL/GenBank/DDBJ databases">
        <title>Candida boidinii NBRC 1967.</title>
        <authorList>
            <person name="Ichikawa N."/>
            <person name="Sato H."/>
            <person name="Tonouchi N."/>
        </authorList>
    </citation>
    <scope>NUCLEOTIDE SEQUENCE</scope>
    <source>
        <strain evidence="1">NBRC 1967</strain>
    </source>
</reference>
<keyword evidence="2" id="KW-1185">Reference proteome</keyword>
<comment type="caution">
    <text evidence="1">The sequence shown here is derived from an EMBL/GenBank/DDBJ whole genome shotgun (WGS) entry which is preliminary data.</text>
</comment>
<sequence length="414" mass="46617">MSQSSTSSSSLEIRKDLVDNAVEFLLDKSISSSPLTKKIEFMESKGLTQDEIQQALLKSQQPQQSESHIQPQQQQQQQQQQQVSSPMKSTPSSTTSQQPPVRPPPVPEYYYNAPPIPERDWKDYFIMATATAGVSYGIYQIVKRYIIPKILPPSKQQIEKDKESIDNEFIRVESLLERFEEEQIKFFEKQNNKSIKIDETLKEIDEIIIKTNEKNLSNEETLKYLKLEIENMKNTMMKNLDNQKNIISRELNNIESEVTNLKILIKDNKSKNDELVSSIKKLNSNNNDSSNITNTTSNSTKPSTTSNYSNLNIPPASSIPSVKDILLSQKAKSLPQQQDNNIKNQINNLESGLISPPSNEEEDESHTESHDQIIPNQTSSVSPEPTPAAPATSAESQNNSIKSKAGIPAWQLAA</sequence>
<proteinExistence type="predicted"/>
<accession>A0ACB5TRF1</accession>
<name>A0ACB5TRF1_CANBO</name>